<feature type="domain" description="Glycosyl transferase family 1" evidence="2">
    <location>
        <begin position="206"/>
        <end position="345"/>
    </location>
</feature>
<keyword evidence="1" id="KW-0808">Transferase</keyword>
<name>A0A317JP42_9BACT</name>
<dbReference type="InterPro" id="IPR028098">
    <property type="entry name" value="Glyco_trans_4-like_N"/>
</dbReference>
<dbReference type="Pfam" id="PF00534">
    <property type="entry name" value="Glycos_transf_1"/>
    <property type="match status" value="1"/>
</dbReference>
<dbReference type="Pfam" id="PF13439">
    <property type="entry name" value="Glyco_transf_4"/>
    <property type="match status" value="1"/>
</dbReference>
<reference evidence="4 5" key="1">
    <citation type="submission" date="2018-02" db="EMBL/GenBank/DDBJ databases">
        <title>Genomic Reconstructions from Amazon Rainforest and Pasture Soil Reveal Novel Insights into the Physiology of Candidate Phyla in Tropical Sites.</title>
        <authorList>
            <person name="Kroeger M.E."/>
            <person name="Delmont T."/>
            <person name="Eren A.M."/>
            <person name="Guo J."/>
            <person name="Meyer K.M."/>
            <person name="Khan K."/>
            <person name="Rodrigues J.L.M."/>
            <person name="Bohannan B.J.M."/>
            <person name="Tringe S."/>
            <person name="Borges C.D."/>
            <person name="Tiedje J."/>
            <person name="Tsai S.M."/>
            <person name="Nusslein K."/>
        </authorList>
    </citation>
    <scope>NUCLEOTIDE SEQUENCE [LARGE SCALE GENOMIC DNA]</scope>
    <source>
        <strain evidence="4">Amazon FNV 2010 28 9</strain>
    </source>
</reference>
<organism evidence="4 5">
    <name type="scientific">Candidatus Cerribacteria bacterium 'Amazon FNV 2010 28 9'</name>
    <dbReference type="NCBI Taxonomy" id="2081795"/>
    <lineage>
        <taxon>Bacteria</taxon>
        <taxon>Candidatus Cerribacteria</taxon>
    </lineage>
</organism>
<dbReference type="SUPFAM" id="SSF53756">
    <property type="entry name" value="UDP-Glycosyltransferase/glycogen phosphorylase"/>
    <property type="match status" value="1"/>
</dbReference>
<dbReference type="Proteomes" id="UP000246104">
    <property type="component" value="Unassembled WGS sequence"/>
</dbReference>
<accession>A0A317JP42</accession>
<gene>
    <name evidence="4" type="ORF">C5B42_02370</name>
</gene>
<proteinExistence type="predicted"/>
<feature type="domain" description="Glycosyltransferase subfamily 4-like N-terminal" evidence="3">
    <location>
        <begin position="19"/>
        <end position="187"/>
    </location>
</feature>
<dbReference type="Gene3D" id="3.40.50.2000">
    <property type="entry name" value="Glycogen Phosphorylase B"/>
    <property type="match status" value="2"/>
</dbReference>
<comment type="caution">
    <text evidence="4">The sequence shown here is derived from an EMBL/GenBank/DDBJ whole genome shotgun (WGS) entry which is preliminary data.</text>
</comment>
<dbReference type="GO" id="GO:0016757">
    <property type="term" value="F:glycosyltransferase activity"/>
    <property type="evidence" value="ECO:0007669"/>
    <property type="project" value="InterPro"/>
</dbReference>
<evidence type="ECO:0000256" key="1">
    <source>
        <dbReference type="ARBA" id="ARBA00022679"/>
    </source>
</evidence>
<dbReference type="PANTHER" id="PTHR46401:SF2">
    <property type="entry name" value="GLYCOSYLTRANSFERASE WBBK-RELATED"/>
    <property type="match status" value="1"/>
</dbReference>
<dbReference type="GO" id="GO:0009103">
    <property type="term" value="P:lipopolysaccharide biosynthetic process"/>
    <property type="evidence" value="ECO:0007669"/>
    <property type="project" value="TreeGrafter"/>
</dbReference>
<dbReference type="EMBL" id="PSRQ01000028">
    <property type="protein sequence ID" value="PWU23618.1"/>
    <property type="molecule type" value="Genomic_DNA"/>
</dbReference>
<dbReference type="AlphaFoldDB" id="A0A317JP42"/>
<dbReference type="PANTHER" id="PTHR46401">
    <property type="entry name" value="GLYCOSYLTRANSFERASE WBBK-RELATED"/>
    <property type="match status" value="1"/>
</dbReference>
<evidence type="ECO:0000313" key="4">
    <source>
        <dbReference type="EMBL" id="PWU23618.1"/>
    </source>
</evidence>
<evidence type="ECO:0000259" key="2">
    <source>
        <dbReference type="Pfam" id="PF00534"/>
    </source>
</evidence>
<dbReference type="CDD" id="cd03809">
    <property type="entry name" value="GT4_MtfB-like"/>
    <property type="match status" value="1"/>
</dbReference>
<evidence type="ECO:0000259" key="3">
    <source>
        <dbReference type="Pfam" id="PF13439"/>
    </source>
</evidence>
<sequence length="379" mass="42588">MADQLTVGFDITSVLYNRGVSRYTSNMVRALAALDEGPTLRLFGSSFRANRQLKTMTKNLQTESGITTKPNILSFPPAFLSRMWYQVGRLHIESLMPKVDVFHAWEELIPPSYKTPVVATIHDLAIFKFPELAHPQTKERHTLALKRLSQYGSHVIAVSQQTRTDLIELFSFAPDHVHVVPEAVPLESIVSKTDLLSKEDLEERFGIKRPFFLWVGINEPRKNLSRMMDAWRSFSTEYDLVLVGSSGLQSLKPEQGVKVISGASRQDLASLYFHATLLLFASLYEGFGLPILEAFYYQCPVITSNNSSMLEVGDDAAFLVDPYEVESIQGGMKDAIAKGKSAARQKLMKKQVDRFSWEKSARMTLDVYKAAKAEGKLAK</sequence>
<evidence type="ECO:0008006" key="6">
    <source>
        <dbReference type="Google" id="ProtNLM"/>
    </source>
</evidence>
<evidence type="ECO:0000313" key="5">
    <source>
        <dbReference type="Proteomes" id="UP000246104"/>
    </source>
</evidence>
<dbReference type="InterPro" id="IPR001296">
    <property type="entry name" value="Glyco_trans_1"/>
</dbReference>
<protein>
    <recommendedName>
        <fullName evidence="6">Glycosyltransferase family 1 protein</fullName>
    </recommendedName>
</protein>